<evidence type="ECO:0000313" key="2">
    <source>
        <dbReference type="EMBL" id="SNX47211.1"/>
    </source>
</evidence>
<evidence type="ECO:0000256" key="1">
    <source>
        <dbReference type="ARBA" id="ARBA00008954"/>
    </source>
</evidence>
<dbReference type="Pfam" id="PF00202">
    <property type="entry name" value="Aminotran_3"/>
    <property type="match status" value="1"/>
</dbReference>
<dbReference type="EC" id="4.1.1.64" evidence="2"/>
<evidence type="ECO:0000313" key="3">
    <source>
        <dbReference type="Proteomes" id="UP000219336"/>
    </source>
</evidence>
<keyword evidence="2" id="KW-0456">Lyase</keyword>
<proteinExistence type="inferred from homology"/>
<dbReference type="SUPFAM" id="SSF53383">
    <property type="entry name" value="PLP-dependent transferases"/>
    <property type="match status" value="1"/>
</dbReference>
<dbReference type="Gene3D" id="3.90.1150.10">
    <property type="entry name" value="Aspartate Aminotransferase, domain 1"/>
    <property type="match status" value="1"/>
</dbReference>
<gene>
    <name evidence="2" type="primary">dgdA</name>
    <name evidence="2" type="ORF">VTH8203_00812</name>
</gene>
<dbReference type="InterPro" id="IPR015422">
    <property type="entry name" value="PyrdxlP-dep_Trfase_small"/>
</dbReference>
<organism evidence="2 3">
    <name type="scientific">Vibrio thalassae</name>
    <dbReference type="NCBI Taxonomy" id="1243014"/>
    <lineage>
        <taxon>Bacteria</taxon>
        <taxon>Pseudomonadati</taxon>
        <taxon>Pseudomonadota</taxon>
        <taxon>Gammaproteobacteria</taxon>
        <taxon>Vibrionales</taxon>
        <taxon>Vibrionaceae</taxon>
        <taxon>Vibrio</taxon>
    </lineage>
</organism>
<sequence>MLITAIAAALPVCPASSIFSTATDAGMVLVEYKNTTADVVVKALINKYIAISNTAGKQQGSETLKNSLYCGSLTEAAVASISAGNCFRAVKARLDTMKQQYPVIGDVRGIGLLWGVELVKSHVTKARAFDEAEQVLYQCLNHGLSFKVSQGNVIQLSPPLVITREELTTALDIFEQAITKVCKDFNYV</sequence>
<dbReference type="Proteomes" id="UP000219336">
    <property type="component" value="Unassembled WGS sequence"/>
</dbReference>
<dbReference type="InterPro" id="IPR015424">
    <property type="entry name" value="PyrdxlP-dep_Trfase"/>
</dbReference>
<reference evidence="3" key="1">
    <citation type="submission" date="2016-06" db="EMBL/GenBank/DDBJ databases">
        <authorList>
            <person name="Rodrigo-Torres L."/>
            <person name="Arahal R.D."/>
            <person name="Lucena T."/>
        </authorList>
    </citation>
    <scope>NUCLEOTIDE SEQUENCE [LARGE SCALE GENOMIC DNA]</scope>
    <source>
        <strain evidence="3">CECT8203</strain>
    </source>
</reference>
<accession>A0A240EFA8</accession>
<dbReference type="PANTHER" id="PTHR43094:SF1">
    <property type="entry name" value="AMINOTRANSFERASE CLASS-III"/>
    <property type="match status" value="1"/>
</dbReference>
<name>A0A240EFA8_9VIBR</name>
<dbReference type="InterPro" id="IPR005814">
    <property type="entry name" value="Aminotrans_3"/>
</dbReference>
<keyword evidence="3" id="KW-1185">Reference proteome</keyword>
<dbReference type="GO" id="GO:0008483">
    <property type="term" value="F:transaminase activity"/>
    <property type="evidence" value="ECO:0007669"/>
    <property type="project" value="InterPro"/>
</dbReference>
<dbReference type="GO" id="GO:0030170">
    <property type="term" value="F:pyridoxal phosphate binding"/>
    <property type="evidence" value="ECO:0007669"/>
    <property type="project" value="InterPro"/>
</dbReference>
<dbReference type="AlphaFoldDB" id="A0A240EFA8"/>
<comment type="similarity">
    <text evidence="1">Belongs to the class-III pyridoxal-phosphate-dependent aminotransferase family.</text>
</comment>
<dbReference type="PANTHER" id="PTHR43094">
    <property type="entry name" value="AMINOTRANSFERASE"/>
    <property type="match status" value="1"/>
</dbReference>
<dbReference type="EMBL" id="OANU01000005">
    <property type="protein sequence ID" value="SNX47211.1"/>
    <property type="molecule type" value="Genomic_DNA"/>
</dbReference>
<dbReference type="GO" id="GO:0047432">
    <property type="term" value="F:2,2-dialkylglycine decarboxylase (pyruvate) activity"/>
    <property type="evidence" value="ECO:0007669"/>
    <property type="project" value="UniProtKB-EC"/>
</dbReference>
<protein>
    <submittedName>
        <fullName evidence="2">2,2-dialkylglycine decarboxylase</fullName>
        <ecNumber evidence="2">4.1.1.64</ecNumber>
    </submittedName>
</protein>